<dbReference type="GO" id="GO:0051666">
    <property type="term" value="P:actin cortical patch localization"/>
    <property type="evidence" value="ECO:0007669"/>
    <property type="project" value="InterPro"/>
</dbReference>
<dbReference type="GO" id="GO:0097320">
    <property type="term" value="P:plasma membrane tubulation"/>
    <property type="evidence" value="ECO:0007669"/>
    <property type="project" value="TreeGrafter"/>
</dbReference>
<keyword evidence="5" id="KW-1185">Reference proteome</keyword>
<keyword evidence="2" id="KW-0963">Cytoplasm</keyword>
<feature type="region of interest" description="Disordered" evidence="4">
    <location>
        <begin position="1"/>
        <end position="40"/>
    </location>
</feature>
<evidence type="ECO:0000256" key="4">
    <source>
        <dbReference type="SAM" id="MobiDB-lite"/>
    </source>
</evidence>
<comment type="subcellular location">
    <subcellularLocation>
        <location evidence="1">Cytoplasm</location>
    </subcellularLocation>
</comment>
<dbReference type="Proteomes" id="UP000887566">
    <property type="component" value="Unplaced"/>
</dbReference>
<dbReference type="SUPFAM" id="SSF103657">
    <property type="entry name" value="BAR/IMD domain-like"/>
    <property type="match status" value="1"/>
</dbReference>
<evidence type="ECO:0000256" key="2">
    <source>
        <dbReference type="ARBA" id="ARBA00022490"/>
    </source>
</evidence>
<dbReference type="AlphaFoldDB" id="A0A914W9P6"/>
<feature type="compositionally biased region" description="Basic and acidic residues" evidence="4">
    <location>
        <begin position="30"/>
        <end position="40"/>
    </location>
</feature>
<dbReference type="InterPro" id="IPR046982">
    <property type="entry name" value="BIN3/RVS161-like"/>
</dbReference>
<accession>A0A914W9P6</accession>
<dbReference type="Gene3D" id="1.20.1270.60">
    <property type="entry name" value="Arfaptin homology (AH) domain/BAR domain"/>
    <property type="match status" value="1"/>
</dbReference>
<dbReference type="GO" id="GO:0015629">
    <property type="term" value="C:actin cytoskeleton"/>
    <property type="evidence" value="ECO:0007669"/>
    <property type="project" value="TreeGrafter"/>
</dbReference>
<proteinExistence type="predicted"/>
<evidence type="ECO:0000313" key="6">
    <source>
        <dbReference type="WBParaSite" id="PSAMB.scaffold3409size18389.g21404.t1"/>
    </source>
</evidence>
<dbReference type="PANTHER" id="PTHR47174">
    <property type="entry name" value="BRIDGING INTEGRATOR 3"/>
    <property type="match status" value="1"/>
</dbReference>
<reference evidence="6" key="1">
    <citation type="submission" date="2022-11" db="UniProtKB">
        <authorList>
            <consortium name="WormBaseParasite"/>
        </authorList>
    </citation>
    <scope>IDENTIFICATION</scope>
</reference>
<dbReference type="PANTHER" id="PTHR47174:SF3">
    <property type="entry name" value="BRIDGING INTEGRATOR 3"/>
    <property type="match status" value="1"/>
</dbReference>
<dbReference type="GO" id="GO:0005737">
    <property type="term" value="C:cytoplasm"/>
    <property type="evidence" value="ECO:0007669"/>
    <property type="project" value="UniProtKB-SubCell"/>
</dbReference>
<dbReference type="GO" id="GO:0008289">
    <property type="term" value="F:lipid binding"/>
    <property type="evidence" value="ECO:0007669"/>
    <property type="project" value="TreeGrafter"/>
</dbReference>
<dbReference type="GO" id="GO:0006897">
    <property type="term" value="P:endocytosis"/>
    <property type="evidence" value="ECO:0007669"/>
    <property type="project" value="InterPro"/>
</dbReference>
<keyword evidence="3" id="KW-0175">Coiled coil</keyword>
<organism evidence="5 6">
    <name type="scientific">Plectus sambesii</name>
    <dbReference type="NCBI Taxonomy" id="2011161"/>
    <lineage>
        <taxon>Eukaryota</taxon>
        <taxon>Metazoa</taxon>
        <taxon>Ecdysozoa</taxon>
        <taxon>Nematoda</taxon>
        <taxon>Chromadorea</taxon>
        <taxon>Plectida</taxon>
        <taxon>Plectina</taxon>
        <taxon>Plectoidea</taxon>
        <taxon>Plectidae</taxon>
        <taxon>Plectus</taxon>
    </lineage>
</organism>
<name>A0A914W9P6_9BILA</name>
<evidence type="ECO:0000256" key="1">
    <source>
        <dbReference type="ARBA" id="ARBA00004496"/>
    </source>
</evidence>
<sequence length="254" mass="28493">MSWKNPFGVPKPSAIQASPASAVADGQQQKQRDQLDKTEKSCRRLTQELKKWRDSQMAVAKSEAVMSRNVELAATCDSLKGTASIWSQSAKEAGRNADILVEDSTATCCEGVKTYSEAMHYAHWQQTLKRLDNVRQECNRLAARLDKLKHSANVDNAQIEQVRQALLNSRSEGEALEKQSQEEMRRFANAGRSILEPSFEAFLDVQRLHLDAMKELTDRRCREAQSDSLPESANSYKDLINAKLRAIRALSIVA</sequence>
<protein>
    <submittedName>
        <fullName evidence="6">Uncharacterized protein</fullName>
    </submittedName>
</protein>
<dbReference type="InterPro" id="IPR027267">
    <property type="entry name" value="AH/BAR_dom_sf"/>
</dbReference>
<dbReference type="WBParaSite" id="PSAMB.scaffold3409size18389.g21404.t1">
    <property type="protein sequence ID" value="PSAMB.scaffold3409size18389.g21404.t1"/>
    <property type="gene ID" value="PSAMB.scaffold3409size18389.g21404"/>
</dbReference>
<evidence type="ECO:0000313" key="5">
    <source>
        <dbReference type="Proteomes" id="UP000887566"/>
    </source>
</evidence>
<evidence type="ECO:0000256" key="3">
    <source>
        <dbReference type="SAM" id="Coils"/>
    </source>
</evidence>
<feature type="coiled-coil region" evidence="3">
    <location>
        <begin position="131"/>
        <end position="179"/>
    </location>
</feature>